<keyword evidence="2" id="KW-1185">Reference proteome</keyword>
<proteinExistence type="predicted"/>
<dbReference type="Proteomes" id="UP001383192">
    <property type="component" value="Unassembled WGS sequence"/>
</dbReference>
<dbReference type="EMBL" id="JAYKXP010000155">
    <property type="protein sequence ID" value="KAK7021993.1"/>
    <property type="molecule type" value="Genomic_DNA"/>
</dbReference>
<protein>
    <submittedName>
        <fullName evidence="1">Uncharacterized protein</fullName>
    </submittedName>
</protein>
<sequence length="104" mass="11891">MRPYSSQDPIHNMRKVENALNKSTARIPRLSQHFDSVVVRLLKWESANPLTCNPVSPLSKPFKVFQPLQHKAEIFTEQILQQKGSTSEYDKALSVRANQLPLYG</sequence>
<dbReference type="AlphaFoldDB" id="A0AAW0B915"/>
<evidence type="ECO:0000313" key="2">
    <source>
        <dbReference type="Proteomes" id="UP001383192"/>
    </source>
</evidence>
<evidence type="ECO:0000313" key="1">
    <source>
        <dbReference type="EMBL" id="KAK7021993.1"/>
    </source>
</evidence>
<name>A0AAW0B915_9AGAR</name>
<comment type="caution">
    <text evidence="1">The sequence shown here is derived from an EMBL/GenBank/DDBJ whole genome shotgun (WGS) entry which is preliminary data.</text>
</comment>
<accession>A0AAW0B915</accession>
<organism evidence="1 2">
    <name type="scientific">Paramarasmius palmivorus</name>
    <dbReference type="NCBI Taxonomy" id="297713"/>
    <lineage>
        <taxon>Eukaryota</taxon>
        <taxon>Fungi</taxon>
        <taxon>Dikarya</taxon>
        <taxon>Basidiomycota</taxon>
        <taxon>Agaricomycotina</taxon>
        <taxon>Agaricomycetes</taxon>
        <taxon>Agaricomycetidae</taxon>
        <taxon>Agaricales</taxon>
        <taxon>Marasmiineae</taxon>
        <taxon>Marasmiaceae</taxon>
        <taxon>Paramarasmius</taxon>
    </lineage>
</organism>
<reference evidence="1 2" key="1">
    <citation type="submission" date="2024-01" db="EMBL/GenBank/DDBJ databases">
        <title>A draft genome for a cacao thread blight-causing isolate of Paramarasmius palmivorus.</title>
        <authorList>
            <person name="Baruah I.K."/>
            <person name="Bukari Y."/>
            <person name="Amoako-Attah I."/>
            <person name="Meinhardt L.W."/>
            <person name="Bailey B.A."/>
            <person name="Cohen S.P."/>
        </authorList>
    </citation>
    <scope>NUCLEOTIDE SEQUENCE [LARGE SCALE GENOMIC DNA]</scope>
    <source>
        <strain evidence="1 2">GH-12</strain>
    </source>
</reference>
<gene>
    <name evidence="1" type="ORF">VNI00_017095</name>
</gene>